<dbReference type="PANTHER" id="PTHR11545:SF2">
    <property type="entry name" value="LARGE RIBOSOMAL SUBUNIT PROTEIN UL13M"/>
    <property type="match status" value="1"/>
</dbReference>
<dbReference type="Gene3D" id="3.90.1180.10">
    <property type="entry name" value="Ribosomal protein L13"/>
    <property type="match status" value="1"/>
</dbReference>
<keyword evidence="3" id="KW-0687">Ribonucleoprotein</keyword>
<dbReference type="InterPro" id="IPR036899">
    <property type="entry name" value="Ribosomal_uL13_sf"/>
</dbReference>
<dbReference type="GO" id="GO:0022625">
    <property type="term" value="C:cytosolic large ribosomal subunit"/>
    <property type="evidence" value="ECO:0007669"/>
    <property type="project" value="TreeGrafter"/>
</dbReference>
<dbReference type="Pfam" id="PF00572">
    <property type="entry name" value="Ribosomal_L13"/>
    <property type="match status" value="1"/>
</dbReference>
<comment type="similarity">
    <text evidence="1">Belongs to the universal ribosomal protein uL13 family.</text>
</comment>
<dbReference type="GO" id="GO:0003735">
    <property type="term" value="F:structural constituent of ribosome"/>
    <property type="evidence" value="ECO:0007669"/>
    <property type="project" value="InterPro"/>
</dbReference>
<dbReference type="AlphaFoldDB" id="A0A3B0S6A5"/>
<evidence type="ECO:0000313" key="4">
    <source>
        <dbReference type="EMBL" id="VAW00458.1"/>
    </source>
</evidence>
<accession>A0A3B0S6A5</accession>
<dbReference type="FunFam" id="3.90.1180.10:FF:000001">
    <property type="entry name" value="50S ribosomal protein L13"/>
    <property type="match status" value="1"/>
</dbReference>
<gene>
    <name evidence="4" type="ORF">MNBD_ALPHA08-2091</name>
</gene>
<keyword evidence="2 4" id="KW-0689">Ribosomal protein</keyword>
<dbReference type="GO" id="GO:0017148">
    <property type="term" value="P:negative regulation of translation"/>
    <property type="evidence" value="ECO:0007669"/>
    <property type="project" value="TreeGrafter"/>
</dbReference>
<dbReference type="GO" id="GO:0006412">
    <property type="term" value="P:translation"/>
    <property type="evidence" value="ECO:0007669"/>
    <property type="project" value="InterPro"/>
</dbReference>
<protein>
    <submittedName>
        <fullName evidence="4">LSU ribosomal protein L13p (L13Ae)</fullName>
    </submittedName>
</protein>
<dbReference type="HAMAP" id="MF_01366">
    <property type="entry name" value="Ribosomal_uL13"/>
    <property type="match status" value="1"/>
</dbReference>
<dbReference type="CDD" id="cd00392">
    <property type="entry name" value="Ribosomal_L13"/>
    <property type="match status" value="1"/>
</dbReference>
<dbReference type="SUPFAM" id="SSF52161">
    <property type="entry name" value="Ribosomal protein L13"/>
    <property type="match status" value="1"/>
</dbReference>
<evidence type="ECO:0000256" key="2">
    <source>
        <dbReference type="ARBA" id="ARBA00022980"/>
    </source>
</evidence>
<proteinExistence type="inferred from homology"/>
<dbReference type="NCBIfam" id="TIGR01066">
    <property type="entry name" value="rplM_bact"/>
    <property type="match status" value="1"/>
</dbReference>
<organism evidence="4">
    <name type="scientific">hydrothermal vent metagenome</name>
    <dbReference type="NCBI Taxonomy" id="652676"/>
    <lineage>
        <taxon>unclassified sequences</taxon>
        <taxon>metagenomes</taxon>
        <taxon>ecological metagenomes</taxon>
    </lineage>
</organism>
<sequence length="154" mass="17185">MKTYSQKPAEVDKKWVLFDAEGVVLGRLATEIARRLRGKHLPTFTPHVDGGDHIVVINAQKVILTGRKRENKTYYRHSGYPGGISEQKAGKMLDGKFPERVLELAVTRMMPGGPLSRAQLKNLRIYAGTEHPHEAQAPEKIEFASANVKNTLRG</sequence>
<dbReference type="InterPro" id="IPR005823">
    <property type="entry name" value="Ribosomal_uL13_bac-type"/>
</dbReference>
<dbReference type="GO" id="GO:0003729">
    <property type="term" value="F:mRNA binding"/>
    <property type="evidence" value="ECO:0007669"/>
    <property type="project" value="TreeGrafter"/>
</dbReference>
<dbReference type="EMBL" id="UOEC01000176">
    <property type="protein sequence ID" value="VAW00458.1"/>
    <property type="molecule type" value="Genomic_DNA"/>
</dbReference>
<evidence type="ECO:0000256" key="1">
    <source>
        <dbReference type="ARBA" id="ARBA00006227"/>
    </source>
</evidence>
<dbReference type="PANTHER" id="PTHR11545">
    <property type="entry name" value="RIBOSOMAL PROTEIN L13"/>
    <property type="match status" value="1"/>
</dbReference>
<dbReference type="InterPro" id="IPR005822">
    <property type="entry name" value="Ribosomal_uL13"/>
</dbReference>
<name>A0A3B0S6A5_9ZZZZ</name>
<evidence type="ECO:0000256" key="3">
    <source>
        <dbReference type="ARBA" id="ARBA00023274"/>
    </source>
</evidence>
<dbReference type="PIRSF" id="PIRSF002181">
    <property type="entry name" value="Ribosomal_L13"/>
    <property type="match status" value="1"/>
</dbReference>
<reference evidence="4" key="1">
    <citation type="submission" date="2018-06" db="EMBL/GenBank/DDBJ databases">
        <authorList>
            <person name="Zhirakovskaya E."/>
        </authorList>
    </citation>
    <scope>NUCLEOTIDE SEQUENCE</scope>
</reference>